<evidence type="ECO:0000256" key="1">
    <source>
        <dbReference type="SAM" id="MobiDB-lite"/>
    </source>
</evidence>
<reference evidence="2" key="1">
    <citation type="submission" date="2021-02" db="EMBL/GenBank/DDBJ databases">
        <authorList>
            <person name="Nowell W R."/>
        </authorList>
    </citation>
    <scope>NUCLEOTIDE SEQUENCE</scope>
</reference>
<evidence type="ECO:0000313" key="2">
    <source>
        <dbReference type="EMBL" id="CAF4232922.1"/>
    </source>
</evidence>
<accession>A0A820DJM5</accession>
<sequence>MSNLRKQILSKSLPPIGPLSSKKLSSDNQKKSST</sequence>
<name>A0A820DJM5_9BILA</name>
<comment type="caution">
    <text evidence="2">The sequence shown here is derived from an EMBL/GenBank/DDBJ whole genome shotgun (WGS) entry which is preliminary data.</text>
</comment>
<feature type="region of interest" description="Disordered" evidence="1">
    <location>
        <begin position="1"/>
        <end position="34"/>
    </location>
</feature>
<dbReference type="Proteomes" id="UP000663836">
    <property type="component" value="Unassembled WGS sequence"/>
</dbReference>
<feature type="non-terminal residue" evidence="2">
    <location>
        <position position="34"/>
    </location>
</feature>
<feature type="compositionally biased region" description="Basic and acidic residues" evidence="1">
    <location>
        <begin position="24"/>
        <end position="34"/>
    </location>
</feature>
<evidence type="ECO:0000313" key="3">
    <source>
        <dbReference type="Proteomes" id="UP000663836"/>
    </source>
</evidence>
<dbReference type="EMBL" id="CAJOBD010019159">
    <property type="protein sequence ID" value="CAF4232922.1"/>
    <property type="molecule type" value="Genomic_DNA"/>
</dbReference>
<organism evidence="2 3">
    <name type="scientific">Rotaria sordida</name>
    <dbReference type="NCBI Taxonomy" id="392033"/>
    <lineage>
        <taxon>Eukaryota</taxon>
        <taxon>Metazoa</taxon>
        <taxon>Spiralia</taxon>
        <taxon>Gnathifera</taxon>
        <taxon>Rotifera</taxon>
        <taxon>Eurotatoria</taxon>
        <taxon>Bdelloidea</taxon>
        <taxon>Philodinida</taxon>
        <taxon>Philodinidae</taxon>
        <taxon>Rotaria</taxon>
    </lineage>
</organism>
<dbReference type="AlphaFoldDB" id="A0A820DJM5"/>
<proteinExistence type="predicted"/>
<protein>
    <submittedName>
        <fullName evidence="2">Uncharacterized protein</fullName>
    </submittedName>
</protein>
<gene>
    <name evidence="2" type="ORF">JBS370_LOCUS37956</name>
</gene>